<evidence type="ECO:0000313" key="2">
    <source>
        <dbReference type="EMBL" id="WXT99477.1"/>
    </source>
</evidence>
<keyword evidence="1" id="KW-1133">Transmembrane helix</keyword>
<proteinExistence type="predicted"/>
<reference evidence="2" key="1">
    <citation type="submission" date="2023-10" db="EMBL/GenBank/DDBJ databases">
        <title>The first scallop-associated chemosynthetic bacterial symbiont.</title>
        <authorList>
            <person name="Lin Y.-T."/>
            <person name="Sun J."/>
            <person name="Ip J.C.-H."/>
            <person name="He X."/>
            <person name="Gao Z.-M."/>
            <person name="Perez M."/>
            <person name="Xu T."/>
            <person name="Qian P.-Y."/>
            <person name="Qiu J.-W."/>
        </authorList>
    </citation>
    <scope>NUCLEOTIDE SEQUENCE</scope>
    <source>
        <strain evidence="2">Gill1</strain>
    </source>
</reference>
<organism evidence="2">
    <name type="scientific">Catillopecten margaritatus gill symbiont</name>
    <dbReference type="NCBI Taxonomy" id="3083288"/>
    <lineage>
        <taxon>Bacteria</taxon>
        <taxon>Pseudomonadati</taxon>
        <taxon>Pseudomonadota</taxon>
        <taxon>Gammaproteobacteria</taxon>
        <taxon>sulfur-oxidizing symbionts</taxon>
    </lineage>
</organism>
<dbReference type="AlphaFoldDB" id="A0AAU6PEN9"/>
<feature type="transmembrane region" description="Helical" evidence="1">
    <location>
        <begin position="60"/>
        <end position="78"/>
    </location>
</feature>
<evidence type="ECO:0000256" key="1">
    <source>
        <dbReference type="SAM" id="Phobius"/>
    </source>
</evidence>
<accession>A0AAU6PEN9</accession>
<name>A0AAU6PEN9_9GAMM</name>
<dbReference type="EMBL" id="CP138327">
    <property type="protein sequence ID" value="WXT99477.1"/>
    <property type="molecule type" value="Genomic_DNA"/>
</dbReference>
<dbReference type="NCBIfam" id="NF033632">
    <property type="entry name" value="SLATT_4"/>
    <property type="match status" value="1"/>
</dbReference>
<evidence type="ECO:0008006" key="3">
    <source>
        <dbReference type="Google" id="ProtNLM"/>
    </source>
</evidence>
<keyword evidence="1" id="KW-0472">Membrane</keyword>
<gene>
    <name evidence="2" type="ORF">Ctma_0176</name>
</gene>
<protein>
    <recommendedName>
        <fullName evidence="3">YiaAB two helix domain-containing protein</fullName>
    </recommendedName>
</protein>
<sequence length="120" mass="13728">MKTDKIKQECIRIEEDALYSSKGHYNASNFWSKVHYGIGLPMVVLSAWTGLDVFNYESRWAGYLAIIVATLASLQTFIKSDDKSLQHKNSGDEFNGLKNEVRRLREIKTDAIEESQLIKN</sequence>
<keyword evidence="1" id="KW-0812">Transmembrane</keyword>
<feature type="transmembrane region" description="Helical" evidence="1">
    <location>
        <begin position="34"/>
        <end position="54"/>
    </location>
</feature>